<evidence type="ECO:0000256" key="6">
    <source>
        <dbReference type="ARBA" id="ARBA00022695"/>
    </source>
</evidence>
<evidence type="ECO:0000256" key="14">
    <source>
        <dbReference type="RuleBase" id="RU363031"/>
    </source>
</evidence>
<dbReference type="AlphaFoldDB" id="W9W0G2"/>
<dbReference type="InterPro" id="IPR007642">
    <property type="entry name" value="RNA_pol_Rpb2_2"/>
</dbReference>
<comment type="similarity">
    <text evidence="2 13">Belongs to the RNA polymerase beta chain family.</text>
</comment>
<dbReference type="Gene3D" id="3.90.1070.20">
    <property type="match status" value="1"/>
</dbReference>
<feature type="domain" description="RNA polymerase Rpb2" evidence="19">
    <location>
        <begin position="510"/>
        <end position="574"/>
    </location>
</feature>
<feature type="domain" description="RNA polymerase Rpb2" evidence="17">
    <location>
        <begin position="295"/>
        <end position="436"/>
    </location>
</feature>
<keyword evidence="12" id="KW-0539">Nucleus</keyword>
<dbReference type="Pfam" id="PF04566">
    <property type="entry name" value="RNA_pol_Rpb2_4"/>
    <property type="match status" value="1"/>
</dbReference>
<name>W9W0G2_9EURO</name>
<evidence type="ECO:0000313" key="22">
    <source>
        <dbReference type="EMBL" id="EXJ61577.1"/>
    </source>
</evidence>
<dbReference type="HOGENOM" id="CLU_000524_5_2_1"/>
<dbReference type="InterPro" id="IPR037033">
    <property type="entry name" value="DNA-dir_RNAP_su2_hyb_sf"/>
</dbReference>
<dbReference type="Pfam" id="PF04565">
    <property type="entry name" value="RNA_pol_Rpb2_3"/>
    <property type="match status" value="1"/>
</dbReference>
<dbReference type="GeneID" id="19176616"/>
<evidence type="ECO:0000256" key="13">
    <source>
        <dbReference type="RuleBase" id="RU000434"/>
    </source>
</evidence>
<gene>
    <name evidence="22" type="ORF">A1O7_02005</name>
</gene>
<dbReference type="Pfam" id="PF04563">
    <property type="entry name" value="RNA_pol_Rpb2_1"/>
    <property type="match status" value="1"/>
</dbReference>
<evidence type="ECO:0000256" key="3">
    <source>
        <dbReference type="ARBA" id="ARBA00011730"/>
    </source>
</evidence>
<dbReference type="InterPro" id="IPR007647">
    <property type="entry name" value="RNA_pol_Rpb2_5"/>
</dbReference>
<dbReference type="EC" id="2.7.7.6" evidence="14"/>
<keyword evidence="10" id="KW-0460">Magnesium</keyword>
<sequence>MADYDEKYELNGYGENGAYDEVDVGQDDITSEDCWKVISSFFEIKKLASMQIDSFNHFMRAGLQDLINEKGGVTLDHAQNVDEDDPNPVVIKRHEVKFGKVSLSKPNVTEVEGTTADCMPHEARMRSLTYASPVFVRMSRRTWYAKEKPWQEDSIYETVQSQRDDGSQLYWRQSDDPDDNEAEKDVFLGKVPIMVRSMTCHLVSEQFQGERDLFAWGECPYDQGGYFIINGSEKVLIAQERSAGNIVQVFQKAAPSPFTHLAEIRSVIDKGARMMSQCTVKLFRRVDGPDGTKIDNPIRVQLPYVKQDIPLVIVFRALDIVSDADILEKIVFDQSDKEMMDMLMGSLQEGQAIQGADLARDFIARRGTVPTLKSHERQKHAIDILTKEFLPHIGQTADATARKAFFLGYMINRLLKCALGRAEPDDRDHLGKKRLDLAGPLMTNLFRLQLDKATKDFYRYMTKRVEAGQQINMTAGFKNQMITTGLKYSLATGNWGDQKKLDKAKAGVSQVLSRYTFASTLSHLRRTNAPIGREGKIAKPRQLHNTHWGYVCPAETPEGQACGLVKNLSLMSMVTNAYETKPLTDYIMSLNVEALEDWEPRLNPQATKVFVDGVWFAVVLRDPKRLVDDLRKLRRKGTFDQQVSLVWDIREKEFRVSGDSGRIIRPLFIVETDRGSPNRGNLVLNKEHIQRLDNTAILKEDGYDWSEVKPYGWNELLEDGVVEYLDAEEEETALIIMSPEALSDANAKKAGLDIEPEDDPLRRNDPPLVRGGEGFTHCEIHPSMILGVCASIIPFPDHNQSPRNTYQSAMGKQAMGVFLTNFDQRMETMANILYYPQKPLARTMAMDYLKFRELPAGQNAIVAIACYSGYNQEDSVVMNQSSIDRGLFRSLFYRTYQDQEKIVGHAVLEQFEKPTRSDTLRLKHGTYDKIDEDGIVAPGVRVSGEDIIMGKTAPMAPDAEELGQRQKQHIKRDVSTPLRSTESGIVDQVMLSTNSEGNRFAKVRVRTTKVPQIGDKFASRHGQKGTIGITYRHEDMPFTREGVVPDLIINPHAIPSRMTIAHLIECQLSKVATLRGDEGDATPFTKVTVTQISELLRRMGYHSRGFEVMYNGHTGRKLVAQVFLGPTYYQRLRHMVDDKIHSRARGPTQILTRQPVEGRARDGGLRFGEMERDCMIAHGASSFLKERLFDVSDPFRVHVCDICGLMTVIAKLKKSTYECKNCNNKNKISQIHIPYAAKLLFQELWSMNIAARLYTKRAKDDKAGLA</sequence>
<evidence type="ECO:0000256" key="9">
    <source>
        <dbReference type="ARBA" id="ARBA00022833"/>
    </source>
</evidence>
<dbReference type="Gene3D" id="2.40.50.150">
    <property type="match status" value="1"/>
</dbReference>
<dbReference type="FunFam" id="2.40.50.150:FF:000002">
    <property type="entry name" value="DNA-directed RNA polymerase subunit beta"/>
    <property type="match status" value="1"/>
</dbReference>
<dbReference type="RefSeq" id="XP_007754231.1">
    <property type="nucleotide sequence ID" value="XM_007756041.1"/>
</dbReference>
<evidence type="ECO:0000259" key="18">
    <source>
        <dbReference type="Pfam" id="PF04563"/>
    </source>
</evidence>
<dbReference type="GO" id="GO:0003899">
    <property type="term" value="F:DNA-directed RNA polymerase activity"/>
    <property type="evidence" value="ECO:0007669"/>
    <property type="project" value="UniProtKB-EC"/>
</dbReference>
<dbReference type="Pfam" id="PF00562">
    <property type="entry name" value="RNA_pol_Rpb2_6"/>
    <property type="match status" value="1"/>
</dbReference>
<dbReference type="Pfam" id="PF04560">
    <property type="entry name" value="RNA_pol_Rpb2_7"/>
    <property type="match status" value="1"/>
</dbReference>
<dbReference type="InterPro" id="IPR007121">
    <property type="entry name" value="RNA_pol_bsu_CS"/>
</dbReference>
<dbReference type="EMBL" id="AMGW01000002">
    <property type="protein sequence ID" value="EXJ61577.1"/>
    <property type="molecule type" value="Genomic_DNA"/>
</dbReference>
<evidence type="ECO:0000259" key="20">
    <source>
        <dbReference type="Pfam" id="PF04566"/>
    </source>
</evidence>
<feature type="domain" description="RNA polymerase Rpb2" evidence="20">
    <location>
        <begin position="609"/>
        <end position="671"/>
    </location>
</feature>
<dbReference type="GO" id="GO:0005634">
    <property type="term" value="C:nucleus"/>
    <property type="evidence" value="ECO:0007669"/>
    <property type="project" value="UniProtKB-SubCell"/>
</dbReference>
<dbReference type="STRING" id="1182544.W9W0G2"/>
<protein>
    <recommendedName>
        <fullName evidence="14">DNA-directed RNA polymerase subunit beta</fullName>
        <ecNumber evidence="14">2.7.7.6</ecNumber>
    </recommendedName>
</protein>
<evidence type="ECO:0000313" key="23">
    <source>
        <dbReference type="Proteomes" id="UP000019473"/>
    </source>
</evidence>
<dbReference type="eggNOG" id="KOG0214">
    <property type="taxonomic scope" value="Eukaryota"/>
</dbReference>
<dbReference type="InterPro" id="IPR014724">
    <property type="entry name" value="RNA_pol_RPB2_OB-fold"/>
</dbReference>
<keyword evidence="9" id="KW-0862">Zinc</keyword>
<dbReference type="InterPro" id="IPR007645">
    <property type="entry name" value="RNA_pol_Rpb2_3"/>
</dbReference>
<evidence type="ECO:0000256" key="10">
    <source>
        <dbReference type="ARBA" id="ARBA00022842"/>
    </source>
</evidence>
<keyword evidence="4 14" id="KW-0240">DNA-directed RNA polymerase</keyword>
<evidence type="ECO:0000259" key="17">
    <source>
        <dbReference type="Pfam" id="PF04561"/>
    </source>
</evidence>
<keyword evidence="8" id="KW-0863">Zinc-finger</keyword>
<comment type="catalytic activity">
    <reaction evidence="14">
        <text>RNA(n) + a ribonucleoside 5'-triphosphate = RNA(n+1) + diphosphate</text>
        <dbReference type="Rhea" id="RHEA:21248"/>
        <dbReference type="Rhea" id="RHEA-COMP:14527"/>
        <dbReference type="Rhea" id="RHEA-COMP:17342"/>
        <dbReference type="ChEBI" id="CHEBI:33019"/>
        <dbReference type="ChEBI" id="CHEBI:61557"/>
        <dbReference type="ChEBI" id="CHEBI:140395"/>
        <dbReference type="EC" id="2.7.7.6"/>
    </reaction>
</comment>
<evidence type="ECO:0000256" key="4">
    <source>
        <dbReference type="ARBA" id="ARBA00022478"/>
    </source>
</evidence>
<feature type="domain" description="DNA-directed RNA polymerase subunit 2 hybrid-binding" evidence="15">
    <location>
        <begin position="789"/>
        <end position="1161"/>
    </location>
</feature>
<keyword evidence="7" id="KW-0479">Metal-binding</keyword>
<dbReference type="PROSITE" id="PS01166">
    <property type="entry name" value="RNA_POL_BETA"/>
    <property type="match status" value="1"/>
</dbReference>
<feature type="domain" description="RNA polymerase beta subunit protrusion" evidence="18">
    <location>
        <begin position="47"/>
        <end position="483"/>
    </location>
</feature>
<dbReference type="GO" id="GO:0008270">
    <property type="term" value="F:zinc ion binding"/>
    <property type="evidence" value="ECO:0007669"/>
    <property type="project" value="UniProtKB-KW"/>
</dbReference>
<dbReference type="GO" id="GO:0032549">
    <property type="term" value="F:ribonucleoside binding"/>
    <property type="evidence" value="ECO:0007669"/>
    <property type="project" value="InterPro"/>
</dbReference>
<dbReference type="InterPro" id="IPR007644">
    <property type="entry name" value="RNA_pol_bsu_protrusion"/>
</dbReference>
<dbReference type="FunFam" id="3.90.1800.10:FF:000002">
    <property type="entry name" value="DNA-directed RNA polymerase subunit beta"/>
    <property type="match status" value="1"/>
</dbReference>
<dbReference type="InterPro" id="IPR007646">
    <property type="entry name" value="RNA_pol_Rpb2_4"/>
</dbReference>
<dbReference type="GO" id="GO:0003677">
    <property type="term" value="F:DNA binding"/>
    <property type="evidence" value="ECO:0007669"/>
    <property type="project" value="InterPro"/>
</dbReference>
<feature type="domain" description="RNA polymerase Rpb2" evidence="16">
    <location>
        <begin position="1163"/>
        <end position="1255"/>
    </location>
</feature>
<dbReference type="FunFam" id="2.40.270.10:FF:000006">
    <property type="entry name" value="DNA-directed RNA polymerase subunit beta"/>
    <property type="match status" value="1"/>
</dbReference>
<dbReference type="OrthoDB" id="10248617at2759"/>
<evidence type="ECO:0000256" key="1">
    <source>
        <dbReference type="ARBA" id="ARBA00004123"/>
    </source>
</evidence>
<dbReference type="VEuPathDB" id="FungiDB:A1O7_02005"/>
<evidence type="ECO:0000256" key="8">
    <source>
        <dbReference type="ARBA" id="ARBA00022771"/>
    </source>
</evidence>
<comment type="subcellular location">
    <subcellularLocation>
        <location evidence="1">Nucleus</location>
    </subcellularLocation>
</comment>
<evidence type="ECO:0000259" key="19">
    <source>
        <dbReference type="Pfam" id="PF04565"/>
    </source>
</evidence>
<dbReference type="SUPFAM" id="SSF64484">
    <property type="entry name" value="beta and beta-prime subunits of DNA dependent RNA-polymerase"/>
    <property type="match status" value="1"/>
</dbReference>
<dbReference type="NCBIfam" id="NF007175">
    <property type="entry name" value="PRK09606.1"/>
    <property type="match status" value="1"/>
</dbReference>
<dbReference type="Proteomes" id="UP000019473">
    <property type="component" value="Unassembled WGS sequence"/>
</dbReference>
<feature type="domain" description="RNA polymerase Rpb2" evidence="21">
    <location>
        <begin position="713"/>
        <end position="782"/>
    </location>
</feature>
<dbReference type="InterPro" id="IPR037034">
    <property type="entry name" value="RNA_pol_Rpb2_2_sf"/>
</dbReference>
<dbReference type="Pfam" id="PF04567">
    <property type="entry name" value="RNA_pol_Rpb2_5"/>
    <property type="match status" value="1"/>
</dbReference>
<dbReference type="GO" id="GO:0006351">
    <property type="term" value="P:DNA-templated transcription"/>
    <property type="evidence" value="ECO:0007669"/>
    <property type="project" value="InterPro"/>
</dbReference>
<evidence type="ECO:0000256" key="11">
    <source>
        <dbReference type="ARBA" id="ARBA00023163"/>
    </source>
</evidence>
<dbReference type="GO" id="GO:0000428">
    <property type="term" value="C:DNA-directed RNA polymerase complex"/>
    <property type="evidence" value="ECO:0007669"/>
    <property type="project" value="UniProtKB-KW"/>
</dbReference>
<comment type="caution">
    <text evidence="22">The sequence shown here is derived from an EMBL/GenBank/DDBJ whole genome shotgun (WGS) entry which is preliminary data.</text>
</comment>
<evidence type="ECO:0000256" key="7">
    <source>
        <dbReference type="ARBA" id="ARBA00022723"/>
    </source>
</evidence>
<evidence type="ECO:0000259" key="21">
    <source>
        <dbReference type="Pfam" id="PF04567"/>
    </source>
</evidence>
<dbReference type="Pfam" id="PF04561">
    <property type="entry name" value="RNA_pol_Rpb2_2"/>
    <property type="match status" value="1"/>
</dbReference>
<reference evidence="22 23" key="1">
    <citation type="submission" date="2013-03" db="EMBL/GenBank/DDBJ databases">
        <title>The Genome Sequence of Cladophialophora yegresii CBS 114405.</title>
        <authorList>
            <consortium name="The Broad Institute Genomics Platform"/>
            <person name="Cuomo C."/>
            <person name="de Hoog S."/>
            <person name="Gorbushina A."/>
            <person name="Walker B."/>
            <person name="Young S.K."/>
            <person name="Zeng Q."/>
            <person name="Gargeya S."/>
            <person name="Fitzgerald M."/>
            <person name="Haas B."/>
            <person name="Abouelleil A."/>
            <person name="Allen A.W."/>
            <person name="Alvarado L."/>
            <person name="Arachchi H.M."/>
            <person name="Berlin A.M."/>
            <person name="Chapman S.B."/>
            <person name="Gainer-Dewar J."/>
            <person name="Goldberg J."/>
            <person name="Griggs A."/>
            <person name="Gujja S."/>
            <person name="Hansen M."/>
            <person name="Howarth C."/>
            <person name="Imamovic A."/>
            <person name="Ireland A."/>
            <person name="Larimer J."/>
            <person name="McCowan C."/>
            <person name="Murphy C."/>
            <person name="Pearson M."/>
            <person name="Poon T.W."/>
            <person name="Priest M."/>
            <person name="Roberts A."/>
            <person name="Saif S."/>
            <person name="Shea T."/>
            <person name="Sisk P."/>
            <person name="Sykes S."/>
            <person name="Wortman J."/>
            <person name="Nusbaum C."/>
            <person name="Birren B."/>
        </authorList>
    </citation>
    <scope>NUCLEOTIDE SEQUENCE [LARGE SCALE GENOMIC DNA]</scope>
    <source>
        <strain evidence="22 23">CBS 114405</strain>
    </source>
</reference>
<dbReference type="InterPro" id="IPR015712">
    <property type="entry name" value="DNA-dir_RNA_pol_su2"/>
</dbReference>
<evidence type="ECO:0000256" key="5">
    <source>
        <dbReference type="ARBA" id="ARBA00022679"/>
    </source>
</evidence>
<dbReference type="Gene3D" id="2.40.270.10">
    <property type="entry name" value="DNA-directed RNA polymerase, subunit 2, domain 6"/>
    <property type="match status" value="1"/>
</dbReference>
<dbReference type="CDD" id="cd00653">
    <property type="entry name" value="RNA_pol_B_RPB2"/>
    <property type="match status" value="1"/>
</dbReference>
<keyword evidence="5 14" id="KW-0808">Transferase</keyword>
<comment type="subunit">
    <text evidence="3">Component of the RNA polymerase II (Pol II) complex consisting of 12 subunits.</text>
</comment>
<dbReference type="Gene3D" id="3.90.1800.10">
    <property type="entry name" value="RNA polymerase alpha subunit dimerisation domain"/>
    <property type="match status" value="1"/>
</dbReference>
<evidence type="ECO:0000256" key="12">
    <source>
        <dbReference type="ARBA" id="ARBA00023242"/>
    </source>
</evidence>
<comment type="function">
    <text evidence="14">DNA-dependent RNA polymerase catalyzes the transcription of DNA into RNA using the four ribonucleoside triphosphates as substrates.</text>
</comment>
<evidence type="ECO:0000256" key="2">
    <source>
        <dbReference type="ARBA" id="ARBA00006835"/>
    </source>
</evidence>
<evidence type="ECO:0000259" key="16">
    <source>
        <dbReference type="Pfam" id="PF04560"/>
    </source>
</evidence>
<dbReference type="InterPro" id="IPR007641">
    <property type="entry name" value="RNA_pol_Rpb2_7"/>
</dbReference>
<keyword evidence="6 14" id="KW-0548">Nucleotidyltransferase</keyword>
<organism evidence="22 23">
    <name type="scientific">Cladophialophora yegresii CBS 114405</name>
    <dbReference type="NCBI Taxonomy" id="1182544"/>
    <lineage>
        <taxon>Eukaryota</taxon>
        <taxon>Fungi</taxon>
        <taxon>Dikarya</taxon>
        <taxon>Ascomycota</taxon>
        <taxon>Pezizomycotina</taxon>
        <taxon>Eurotiomycetes</taxon>
        <taxon>Chaetothyriomycetidae</taxon>
        <taxon>Chaetothyriales</taxon>
        <taxon>Herpotrichiellaceae</taxon>
        <taxon>Cladophialophora</taxon>
    </lineage>
</organism>
<dbReference type="InterPro" id="IPR007120">
    <property type="entry name" value="DNA-dir_RNAP_su2_dom"/>
</dbReference>
<dbReference type="Gene3D" id="3.90.1100.10">
    <property type="match status" value="1"/>
</dbReference>
<keyword evidence="11 14" id="KW-0804">Transcription</keyword>
<dbReference type="PANTHER" id="PTHR20856">
    <property type="entry name" value="DNA-DIRECTED RNA POLYMERASE I SUBUNIT 2"/>
    <property type="match status" value="1"/>
</dbReference>
<proteinExistence type="inferred from homology"/>
<accession>W9W0G2</accession>
<dbReference type="Gene3D" id="3.90.1110.10">
    <property type="entry name" value="RNA polymerase Rpb2, domain 2"/>
    <property type="match status" value="1"/>
</dbReference>
<evidence type="ECO:0000259" key="15">
    <source>
        <dbReference type="Pfam" id="PF00562"/>
    </source>
</evidence>
<keyword evidence="23" id="KW-1185">Reference proteome</keyword>